<dbReference type="GO" id="GO:0000978">
    <property type="term" value="F:RNA polymerase II cis-regulatory region sequence-specific DNA binding"/>
    <property type="evidence" value="ECO:0007669"/>
    <property type="project" value="TreeGrafter"/>
</dbReference>
<dbReference type="FunFam" id="1.10.10.10:FF:000260">
    <property type="entry name" value="Forkhead transcription factor (Sep1)"/>
    <property type="match status" value="1"/>
</dbReference>
<evidence type="ECO:0000313" key="8">
    <source>
        <dbReference type="Proteomes" id="UP000769528"/>
    </source>
</evidence>
<keyword evidence="2 4" id="KW-0238">DNA-binding</keyword>
<feature type="compositionally biased region" description="Polar residues" evidence="5">
    <location>
        <begin position="1"/>
        <end position="17"/>
    </location>
</feature>
<evidence type="ECO:0000256" key="1">
    <source>
        <dbReference type="ARBA" id="ARBA00004123"/>
    </source>
</evidence>
<feature type="compositionally biased region" description="Polar residues" evidence="5">
    <location>
        <begin position="311"/>
        <end position="322"/>
    </location>
</feature>
<comment type="caution">
    <text evidence="7">The sequence shown here is derived from an EMBL/GenBank/DDBJ whole genome shotgun (WGS) entry which is preliminary data.</text>
</comment>
<evidence type="ECO:0000256" key="4">
    <source>
        <dbReference type="PROSITE-ProRule" id="PRU00089"/>
    </source>
</evidence>
<feature type="compositionally biased region" description="Basic and acidic residues" evidence="5">
    <location>
        <begin position="288"/>
        <end position="300"/>
    </location>
</feature>
<feature type="region of interest" description="Disordered" evidence="5">
    <location>
        <begin position="277"/>
        <end position="333"/>
    </location>
</feature>
<feature type="domain" description="Fork-head" evidence="6">
    <location>
        <begin position="189"/>
        <end position="281"/>
    </location>
</feature>
<dbReference type="InterPro" id="IPR050211">
    <property type="entry name" value="FOX_domain-containing"/>
</dbReference>
<sequence length="648" mass="72675">MQSNQDLNSNLIKSLTSVYLPPPPSHSTNQISKTDHKVDPTMLAKNGKETMISAGSDIVAKKKKLKRTSSTTEELLLPLNTPPHSISRKNNSSNESSRKDKIQDTPTLKQERRLKNNQKPLSPQYSSPNSSISNIPISKSDEKETKPPQPSFTSSKPKTILNKQQKLYEDFELPLPSKMPKIVYDSDTKPPYSYATLIGMAILRGEHRKLTLSQIYNWISSTFKFYKKDELGWQNSIRHNLSLNKAFVKQGRSSDGKGHYWEIVKGYEMQFVRGKTGKKMSAGNQLKPEFKKKEIAKSDSSDDEDQEGKTKISSTPKNQIRSTEFDERPSLKKSNTIIGMHNFPFSKIDFSLDSEDDSEDQEDPLPRKKQQFRAISAAKGDLTNNIPSLEAPDTNWAASASGHNIVFGQAEPGEIAPMKTSFTSSFSCNTNLEMSPLRRQETGPLLEPLTPSSRLASFAANPNSITSTVNKTPLRNNNNINNTSNFGNSTQGNRFYNFIKTPVNRIRTPNSNSIMKKFWNSPAFIDDFYTSPSVQRTSNDHEDSFAKRLFGSPEIRRTQQSSQVFNLQNEYFSHNSDSKRSQFLEHSTNYGTGFSDMFGIDICSVVQRAVENEKNSAVAPSSISIDSENATYGALNDNVSTEEDSDNN</sequence>
<feature type="compositionally biased region" description="Polar residues" evidence="5">
    <location>
        <begin position="464"/>
        <end position="475"/>
    </location>
</feature>
<feature type="compositionally biased region" description="Low complexity" evidence="5">
    <location>
        <begin position="68"/>
        <end position="95"/>
    </location>
</feature>
<accession>A0A9P8P8A0</accession>
<evidence type="ECO:0000256" key="5">
    <source>
        <dbReference type="SAM" id="MobiDB-lite"/>
    </source>
</evidence>
<keyword evidence="3 4" id="KW-0539">Nucleus</keyword>
<evidence type="ECO:0000256" key="2">
    <source>
        <dbReference type="ARBA" id="ARBA00023125"/>
    </source>
</evidence>
<feature type="region of interest" description="Disordered" evidence="5">
    <location>
        <begin position="464"/>
        <end position="487"/>
    </location>
</feature>
<reference evidence="7" key="1">
    <citation type="journal article" date="2021" name="Open Biol.">
        <title>Shared evolutionary footprints suggest mitochondrial oxidative damage underlies multiple complex I losses in fungi.</title>
        <authorList>
            <person name="Schikora-Tamarit M.A."/>
            <person name="Marcet-Houben M."/>
            <person name="Nosek J."/>
            <person name="Gabaldon T."/>
        </authorList>
    </citation>
    <scope>NUCLEOTIDE SEQUENCE</scope>
    <source>
        <strain evidence="7">CBS6341</strain>
    </source>
</reference>
<dbReference type="SMART" id="SM00339">
    <property type="entry name" value="FH"/>
    <property type="match status" value="1"/>
</dbReference>
<protein>
    <recommendedName>
        <fullName evidence="6">Fork-head domain-containing protein</fullName>
    </recommendedName>
</protein>
<comment type="subcellular location">
    <subcellularLocation>
        <location evidence="1 4">Nucleus</location>
    </subcellularLocation>
</comment>
<feature type="region of interest" description="Disordered" evidence="5">
    <location>
        <begin position="1"/>
        <end position="159"/>
    </location>
</feature>
<dbReference type="OrthoDB" id="3980872at2759"/>
<feature type="compositionally biased region" description="Basic and acidic residues" evidence="5">
    <location>
        <begin position="96"/>
        <end position="114"/>
    </location>
</feature>
<dbReference type="GO" id="GO:0001228">
    <property type="term" value="F:DNA-binding transcription activator activity, RNA polymerase II-specific"/>
    <property type="evidence" value="ECO:0007669"/>
    <property type="project" value="UniProtKB-ARBA"/>
</dbReference>
<evidence type="ECO:0000313" key="7">
    <source>
        <dbReference type="EMBL" id="KAH3667117.1"/>
    </source>
</evidence>
<dbReference type="InterPro" id="IPR030456">
    <property type="entry name" value="TF_fork_head_CS_2"/>
</dbReference>
<feature type="compositionally biased region" description="Low complexity" evidence="5">
    <location>
        <begin position="126"/>
        <end position="138"/>
    </location>
</feature>
<dbReference type="Pfam" id="PF00250">
    <property type="entry name" value="Forkhead"/>
    <property type="match status" value="1"/>
</dbReference>
<dbReference type="CDD" id="cd00059">
    <property type="entry name" value="FH_FOX"/>
    <property type="match status" value="1"/>
</dbReference>
<dbReference type="PRINTS" id="PR00053">
    <property type="entry name" value="FORKHEAD"/>
</dbReference>
<dbReference type="InterPro" id="IPR036388">
    <property type="entry name" value="WH-like_DNA-bd_sf"/>
</dbReference>
<dbReference type="SUPFAM" id="SSF46785">
    <property type="entry name" value="Winged helix' DNA-binding domain"/>
    <property type="match status" value="1"/>
</dbReference>
<dbReference type="AlphaFoldDB" id="A0A9P8P8A0"/>
<dbReference type="PROSITE" id="PS00658">
    <property type="entry name" value="FORK_HEAD_2"/>
    <property type="match status" value="1"/>
</dbReference>
<proteinExistence type="predicted"/>
<evidence type="ECO:0000259" key="6">
    <source>
        <dbReference type="PROSITE" id="PS50039"/>
    </source>
</evidence>
<dbReference type="Gene3D" id="1.10.10.10">
    <property type="entry name" value="Winged helix-like DNA-binding domain superfamily/Winged helix DNA-binding domain"/>
    <property type="match status" value="1"/>
</dbReference>
<keyword evidence="8" id="KW-1185">Reference proteome</keyword>
<reference evidence="7" key="2">
    <citation type="submission" date="2021-01" db="EMBL/GenBank/DDBJ databases">
        <authorList>
            <person name="Schikora-Tamarit M.A."/>
        </authorList>
    </citation>
    <scope>NUCLEOTIDE SEQUENCE</scope>
    <source>
        <strain evidence="7">CBS6341</strain>
    </source>
</reference>
<dbReference type="InterPro" id="IPR018122">
    <property type="entry name" value="TF_fork_head_CS_1"/>
</dbReference>
<dbReference type="GO" id="GO:0005634">
    <property type="term" value="C:nucleus"/>
    <property type="evidence" value="ECO:0007669"/>
    <property type="project" value="UniProtKB-SubCell"/>
</dbReference>
<dbReference type="PANTHER" id="PTHR11829">
    <property type="entry name" value="FORKHEAD BOX PROTEIN"/>
    <property type="match status" value="1"/>
</dbReference>
<gene>
    <name evidence="7" type="ORF">WICMUC_005464</name>
</gene>
<dbReference type="PROSITE" id="PS00657">
    <property type="entry name" value="FORK_HEAD_1"/>
    <property type="match status" value="1"/>
</dbReference>
<dbReference type="PANTHER" id="PTHR11829:SF343">
    <property type="entry name" value="FORK-HEAD DOMAIN-CONTAINING PROTEIN"/>
    <property type="match status" value="1"/>
</dbReference>
<evidence type="ECO:0000256" key="3">
    <source>
        <dbReference type="ARBA" id="ARBA00023242"/>
    </source>
</evidence>
<organism evidence="7 8">
    <name type="scientific">Wickerhamomyces mucosus</name>
    <dbReference type="NCBI Taxonomy" id="1378264"/>
    <lineage>
        <taxon>Eukaryota</taxon>
        <taxon>Fungi</taxon>
        <taxon>Dikarya</taxon>
        <taxon>Ascomycota</taxon>
        <taxon>Saccharomycotina</taxon>
        <taxon>Saccharomycetes</taxon>
        <taxon>Phaffomycetales</taxon>
        <taxon>Wickerhamomycetaceae</taxon>
        <taxon>Wickerhamomyces</taxon>
    </lineage>
</organism>
<feature type="compositionally biased region" description="Low complexity" evidence="5">
    <location>
        <begin position="476"/>
        <end position="487"/>
    </location>
</feature>
<name>A0A9P8P8A0_9ASCO</name>
<dbReference type="EMBL" id="JAEUBF010001392">
    <property type="protein sequence ID" value="KAH3667117.1"/>
    <property type="molecule type" value="Genomic_DNA"/>
</dbReference>
<dbReference type="Proteomes" id="UP000769528">
    <property type="component" value="Unassembled WGS sequence"/>
</dbReference>
<feature type="DNA-binding region" description="Fork-head" evidence="4">
    <location>
        <begin position="189"/>
        <end position="281"/>
    </location>
</feature>
<dbReference type="InterPro" id="IPR001766">
    <property type="entry name" value="Fork_head_dom"/>
</dbReference>
<dbReference type="PROSITE" id="PS50039">
    <property type="entry name" value="FORK_HEAD_3"/>
    <property type="match status" value="1"/>
</dbReference>
<dbReference type="InterPro" id="IPR036390">
    <property type="entry name" value="WH_DNA-bd_sf"/>
</dbReference>